<reference evidence="1 2" key="1">
    <citation type="submission" date="2016-05" db="EMBL/GenBank/DDBJ databases">
        <title>Genome sequencing reveals origins of a unique bacterial endosymbiosis in the earliest lineages of terrestrial Fungi.</title>
        <authorList>
            <consortium name="DOE Joint Genome Institute"/>
            <person name="Uehling J."/>
            <person name="Gryganskyi A."/>
            <person name="Hameed K."/>
            <person name="Tschaplinski T."/>
            <person name="Misztal P."/>
            <person name="Wu S."/>
            <person name="Desiro A."/>
            <person name="Vande Pol N."/>
            <person name="Du Z.-Y."/>
            <person name="Zienkiewicz A."/>
            <person name="Zienkiewicz K."/>
            <person name="Morin E."/>
            <person name="Tisserant E."/>
            <person name="Splivallo R."/>
            <person name="Hainaut M."/>
            <person name="Henrissat B."/>
            <person name="Ohm R."/>
            <person name="Kuo A."/>
            <person name="Yan J."/>
            <person name="Lipzen A."/>
            <person name="Nolan M."/>
            <person name="Labutti K."/>
            <person name="Barry K."/>
            <person name="Goldstein A."/>
            <person name="Labbe J."/>
            <person name="Schadt C."/>
            <person name="Tuskan G."/>
            <person name="Grigoriev I."/>
            <person name="Martin F."/>
            <person name="Vilgalys R."/>
            <person name="Bonito G."/>
        </authorList>
    </citation>
    <scope>NUCLEOTIDE SEQUENCE [LARGE SCALE GENOMIC DNA]</scope>
    <source>
        <strain evidence="1 2">AG-77</strain>
    </source>
</reference>
<evidence type="ECO:0000313" key="2">
    <source>
        <dbReference type="Proteomes" id="UP000078512"/>
    </source>
</evidence>
<keyword evidence="2" id="KW-1185">Reference proteome</keyword>
<proteinExistence type="predicted"/>
<protein>
    <submittedName>
        <fullName evidence="1">Uncharacterized protein</fullName>
    </submittedName>
</protein>
<accession>A0A197JNQ9</accession>
<dbReference type="SUPFAM" id="SSF52047">
    <property type="entry name" value="RNI-like"/>
    <property type="match status" value="1"/>
</dbReference>
<organism evidence="1 2">
    <name type="scientific">Linnemannia elongata AG-77</name>
    <dbReference type="NCBI Taxonomy" id="1314771"/>
    <lineage>
        <taxon>Eukaryota</taxon>
        <taxon>Fungi</taxon>
        <taxon>Fungi incertae sedis</taxon>
        <taxon>Mucoromycota</taxon>
        <taxon>Mortierellomycotina</taxon>
        <taxon>Mortierellomycetes</taxon>
        <taxon>Mortierellales</taxon>
        <taxon>Mortierellaceae</taxon>
        <taxon>Linnemannia</taxon>
    </lineage>
</organism>
<dbReference type="InterPro" id="IPR032675">
    <property type="entry name" value="LRR_dom_sf"/>
</dbReference>
<evidence type="ECO:0000313" key="1">
    <source>
        <dbReference type="EMBL" id="OAQ26795.1"/>
    </source>
</evidence>
<dbReference type="Proteomes" id="UP000078512">
    <property type="component" value="Unassembled WGS sequence"/>
</dbReference>
<gene>
    <name evidence="1" type="ORF">K457DRAFT_140094</name>
</gene>
<dbReference type="AlphaFoldDB" id="A0A197JNQ9"/>
<name>A0A197JNQ9_9FUNG</name>
<dbReference type="EMBL" id="KV442063">
    <property type="protein sequence ID" value="OAQ26795.1"/>
    <property type="molecule type" value="Genomic_DNA"/>
</dbReference>
<dbReference type="OrthoDB" id="2418184at2759"/>
<dbReference type="Gene3D" id="3.80.10.10">
    <property type="entry name" value="Ribonuclease Inhibitor"/>
    <property type="match status" value="1"/>
</dbReference>
<sequence>MTTDDAASASSPALSPTPQLNFDCLEVVLRYVDDHRTLFAFLTLSKDVFRIAVKKLYASLFTFKHQSKKSVERCLHLIASISPYKNDSIVQALENAYGLTKRTIEPGTRPYADYLSFVHDLSFVMPAVDIILLMPPSYNSVRLIEPSNLKGPIAWAIGGHRLSEIEVLSLNGVADVRFVNRVKQLTALKRIVVHPSSMGSWHSVHTFVQRYVAAHGEAGRRLVLDVRDNSVLPSQMAQTFALLCPPRGERAAPYQLDASNLAPYAGHIDTVDFGAVKRVAILLTSEEDTRLWAKVLPKCTNLETLSVDKVDMGYYQQRRRIGAVYAWAPNILDWPVIVPAPLIPLKKLDIRRLDSRGQAFVNAALERFAWTLETVNIDTVDGHKSYSSSCIRNYEEPQHADILSYRIANIPGLEFPNLRRLSVNSYHPLDISLDPRCLPVMTRLEELYLVQNHTQPYDIRERGTNSTAVPSDETSWPSGYQLPNLRHLRMMGLFTLEFHPDCLRSMPLLEKLTLEWVPKHNEGQAATGWLNQELWTWNDADEGWVFPALKCFKVSGSMLSMFKWPVLRCMPKLRELTLSHNQSVQTLMTLLDGLHRYDDNNDNSDNSHSSSNSTASIHPSLESLTITVGGNLSFDHWNILLGGDTTTFNFPGLKRLTLFSFQGRFDDAVIRSVAARHPALENLEIMRSSTYFYWDEGYHYRLATYGSDNSYGSRFSSYADDQTRRDDLETMQNGNVDESVLKSLPRADVLAVNLDRNRFWVLKAGKKM</sequence>